<dbReference type="InParanoid" id="F0YRR7"/>
<sequence length="269" mass="29498">HDAGEYASLKAAVASQVSQLRTVLESHEAREKERSWLRHQTQGELDEARLVDGVAGAPDVYRRRGVEADAGALFRPKTPKRIKFVLDISGSMYTFNRIDDRLRRLQEAAAFAGFEAKYDLAVVGHSGTGPEAERLVEFGRPVATDAERLAIARRLAAHAQFAHSGDSTLEATRLAVDDAAAGDADERFVFVVSDADLKRYGITPEAWNAILMARHPEVQAYVVLISSNEDEAAAIVRGLAPGHAFIADQTERLAVTFKQIFLGSMLKNR</sequence>
<protein>
    <recommendedName>
        <fullName evidence="1">VWFA domain-containing protein</fullName>
    </recommendedName>
</protein>
<organism evidence="3">
    <name type="scientific">Aureococcus anophagefferens</name>
    <name type="common">Harmful bloom alga</name>
    <dbReference type="NCBI Taxonomy" id="44056"/>
    <lineage>
        <taxon>Eukaryota</taxon>
        <taxon>Sar</taxon>
        <taxon>Stramenopiles</taxon>
        <taxon>Ochrophyta</taxon>
        <taxon>Pelagophyceae</taxon>
        <taxon>Pelagomonadales</taxon>
        <taxon>Pelagomonadaceae</taxon>
        <taxon>Aureococcus</taxon>
    </lineage>
</organism>
<dbReference type="InterPro" id="IPR036465">
    <property type="entry name" value="vWFA_dom_sf"/>
</dbReference>
<feature type="non-terminal residue" evidence="2">
    <location>
        <position position="1"/>
    </location>
</feature>
<gene>
    <name evidence="2" type="ORF">AURANDRAFT_35483</name>
</gene>
<proteinExistence type="predicted"/>
<evidence type="ECO:0000313" key="2">
    <source>
        <dbReference type="EMBL" id="EGB02192.1"/>
    </source>
</evidence>
<dbReference type="Gene3D" id="3.40.50.410">
    <property type="entry name" value="von Willebrand factor, type A domain"/>
    <property type="match status" value="1"/>
</dbReference>
<evidence type="ECO:0000313" key="3">
    <source>
        <dbReference type="Proteomes" id="UP000002729"/>
    </source>
</evidence>
<dbReference type="EMBL" id="GL833727">
    <property type="protein sequence ID" value="EGB02192.1"/>
    <property type="molecule type" value="Genomic_DNA"/>
</dbReference>
<dbReference type="Proteomes" id="UP000002729">
    <property type="component" value="Unassembled WGS sequence"/>
</dbReference>
<feature type="domain" description="VWFA" evidence="1">
    <location>
        <begin position="79"/>
        <end position="260"/>
    </location>
</feature>
<dbReference type="OrthoDB" id="5186at2759"/>
<dbReference type="InterPro" id="IPR002035">
    <property type="entry name" value="VWF_A"/>
</dbReference>
<dbReference type="OMA" id="SEAYLIM"/>
<dbReference type="GO" id="GO:0005737">
    <property type="term" value="C:cytoplasm"/>
    <property type="evidence" value="ECO:0007669"/>
    <property type="project" value="TreeGrafter"/>
</dbReference>
<dbReference type="PANTHER" id="PTHR21610">
    <property type="entry name" value="VON WILLEBRAND FACTOR A DOMAIN-CONTAINING PROTEIN 8"/>
    <property type="match status" value="1"/>
</dbReference>
<dbReference type="KEGG" id="aaf:AURANDRAFT_35483"/>
<dbReference type="RefSeq" id="XP_009043109.1">
    <property type="nucleotide sequence ID" value="XM_009044861.1"/>
</dbReference>
<dbReference type="InterPro" id="IPR039891">
    <property type="entry name" value="VWA8"/>
</dbReference>
<evidence type="ECO:0000259" key="1">
    <source>
        <dbReference type="SMART" id="SM00327"/>
    </source>
</evidence>
<dbReference type="AlphaFoldDB" id="F0YRR7"/>
<name>F0YRR7_AURAN</name>
<keyword evidence="3" id="KW-1185">Reference proteome</keyword>
<dbReference type="GeneID" id="20221617"/>
<dbReference type="SMART" id="SM00327">
    <property type="entry name" value="VWA"/>
    <property type="match status" value="1"/>
</dbReference>
<dbReference type="PANTHER" id="PTHR21610:SF9">
    <property type="entry name" value="VON WILLEBRAND FACTOR A DOMAIN-CONTAINING PROTEIN 8"/>
    <property type="match status" value="1"/>
</dbReference>
<dbReference type="SUPFAM" id="SSF53300">
    <property type="entry name" value="vWA-like"/>
    <property type="match status" value="1"/>
</dbReference>
<reference evidence="2 3" key="1">
    <citation type="journal article" date="2011" name="Proc. Natl. Acad. Sci. U.S.A.">
        <title>Niche of harmful alga Aureococcus anophagefferens revealed through ecogenomics.</title>
        <authorList>
            <person name="Gobler C.J."/>
            <person name="Berry D.L."/>
            <person name="Dyhrman S.T."/>
            <person name="Wilhelm S.W."/>
            <person name="Salamov A."/>
            <person name="Lobanov A.V."/>
            <person name="Zhang Y."/>
            <person name="Collier J.L."/>
            <person name="Wurch L.L."/>
            <person name="Kustka A.B."/>
            <person name="Dill B.D."/>
            <person name="Shah M."/>
            <person name="VerBerkmoes N.C."/>
            <person name="Kuo A."/>
            <person name="Terry A."/>
            <person name="Pangilinan J."/>
            <person name="Lindquist E.A."/>
            <person name="Lucas S."/>
            <person name="Paulsen I.T."/>
            <person name="Hattenrath-Lehmann T.K."/>
            <person name="Talmage S.C."/>
            <person name="Walker E.A."/>
            <person name="Koch F."/>
            <person name="Burson A.M."/>
            <person name="Marcoval M.A."/>
            <person name="Tang Y.Z."/>
            <person name="Lecleir G.R."/>
            <person name="Coyne K.J."/>
            <person name="Berg G.M."/>
            <person name="Bertrand E.M."/>
            <person name="Saito M.A."/>
            <person name="Gladyshev V.N."/>
            <person name="Grigoriev I.V."/>
        </authorList>
    </citation>
    <scope>NUCLEOTIDE SEQUENCE [LARGE SCALE GENOMIC DNA]</scope>
    <source>
        <strain evidence="3">CCMP 1984</strain>
    </source>
</reference>
<accession>F0YRR7</accession>
<dbReference type="eggNOG" id="KOG1808">
    <property type="taxonomic scope" value="Eukaryota"/>
</dbReference>